<comment type="caution">
    <text evidence="2">The sequence shown here is derived from an EMBL/GenBank/DDBJ whole genome shotgun (WGS) entry which is preliminary data.</text>
</comment>
<feature type="region of interest" description="Disordered" evidence="1">
    <location>
        <begin position="1"/>
        <end position="61"/>
    </location>
</feature>
<name>A0A2W5PTI7_9BACT</name>
<evidence type="ECO:0000256" key="1">
    <source>
        <dbReference type="SAM" id="MobiDB-lite"/>
    </source>
</evidence>
<proteinExistence type="predicted"/>
<organism evidence="2 3">
    <name type="scientific">Micavibrio aeruginosavorus</name>
    <dbReference type="NCBI Taxonomy" id="349221"/>
    <lineage>
        <taxon>Bacteria</taxon>
        <taxon>Pseudomonadati</taxon>
        <taxon>Bdellovibrionota</taxon>
        <taxon>Bdellovibrionia</taxon>
        <taxon>Bdellovibrionales</taxon>
        <taxon>Pseudobdellovibrionaceae</taxon>
        <taxon>Micavibrio</taxon>
    </lineage>
</organism>
<feature type="compositionally biased region" description="Polar residues" evidence="1">
    <location>
        <begin position="1"/>
        <end position="13"/>
    </location>
</feature>
<dbReference type="EMBL" id="QFQB01000040">
    <property type="protein sequence ID" value="PZQ45743.1"/>
    <property type="molecule type" value="Genomic_DNA"/>
</dbReference>
<dbReference type="Proteomes" id="UP000249417">
    <property type="component" value="Unassembled WGS sequence"/>
</dbReference>
<dbReference type="AlphaFoldDB" id="A0A2W5PTI7"/>
<feature type="compositionally biased region" description="Basic and acidic residues" evidence="1">
    <location>
        <begin position="14"/>
        <end position="23"/>
    </location>
</feature>
<evidence type="ECO:0000313" key="2">
    <source>
        <dbReference type="EMBL" id="PZQ45743.1"/>
    </source>
</evidence>
<gene>
    <name evidence="2" type="ORF">DI551_06595</name>
</gene>
<accession>A0A2W5PTI7</accession>
<sequence length="61" mass="6709">MENEAAVSNNLTESGRKAAELKAQKRAAALRENLKRRKNSEALRAGMAAKGEKNAEPENRE</sequence>
<protein>
    <submittedName>
        <fullName evidence="2">Uncharacterized protein</fullName>
    </submittedName>
</protein>
<reference evidence="2 3" key="1">
    <citation type="submission" date="2017-08" db="EMBL/GenBank/DDBJ databases">
        <title>Infants hospitalized years apart are colonized by the same room-sourced microbial strains.</title>
        <authorList>
            <person name="Brooks B."/>
            <person name="Olm M.R."/>
            <person name="Firek B.A."/>
            <person name="Baker R."/>
            <person name="Thomas B.C."/>
            <person name="Morowitz M.J."/>
            <person name="Banfield J.F."/>
        </authorList>
    </citation>
    <scope>NUCLEOTIDE SEQUENCE [LARGE SCALE GENOMIC DNA]</scope>
    <source>
        <strain evidence="2">S2_005_002_R2_29</strain>
    </source>
</reference>
<feature type="compositionally biased region" description="Basic and acidic residues" evidence="1">
    <location>
        <begin position="50"/>
        <end position="61"/>
    </location>
</feature>
<evidence type="ECO:0000313" key="3">
    <source>
        <dbReference type="Proteomes" id="UP000249417"/>
    </source>
</evidence>